<dbReference type="GO" id="GO:0006950">
    <property type="term" value="P:response to stress"/>
    <property type="evidence" value="ECO:0007669"/>
    <property type="project" value="TreeGrafter"/>
</dbReference>
<dbReference type="RefSeq" id="WP_369344427.1">
    <property type="nucleotide sequence ID" value="NZ_CP129674.1"/>
</dbReference>
<dbReference type="InterPro" id="IPR036390">
    <property type="entry name" value="WH_DNA-bd_sf"/>
</dbReference>
<dbReference type="GO" id="GO:0003700">
    <property type="term" value="F:DNA-binding transcription factor activity"/>
    <property type="evidence" value="ECO:0007669"/>
    <property type="project" value="InterPro"/>
</dbReference>
<feature type="domain" description="HTH marR-type" evidence="2">
    <location>
        <begin position="1"/>
        <end position="134"/>
    </location>
</feature>
<dbReference type="CDD" id="cd00090">
    <property type="entry name" value="HTH_ARSR"/>
    <property type="match status" value="1"/>
</dbReference>
<dbReference type="PANTHER" id="PTHR33164:SF43">
    <property type="entry name" value="HTH-TYPE TRANSCRIPTIONAL REPRESSOR YETL"/>
    <property type="match status" value="1"/>
</dbReference>
<accession>A0AB39U7J5</accession>
<reference evidence="3" key="1">
    <citation type="submission" date="2023-07" db="EMBL/GenBank/DDBJ databases">
        <title>Bifidobacterium aquikefiriaerophilum sp. nov. and Bifidobacterium eccum sp. nov., isolated from water kefir.</title>
        <authorList>
            <person name="Breselge S."/>
            <person name="Bellassi P."/>
            <person name="Barcenilla C."/>
            <person name="Alvarez-Ordonez A."/>
            <person name="Morelli L."/>
            <person name="Cotter P.D."/>
        </authorList>
    </citation>
    <scope>NUCLEOTIDE SEQUENCE</scope>
    <source>
        <strain evidence="3">WK041_4_12</strain>
    </source>
</reference>
<dbReference type="PRINTS" id="PR00598">
    <property type="entry name" value="HTHMARR"/>
</dbReference>
<name>A0AB39U7J5_9BIFI</name>
<sequence>MGFSEEAYEQMSRNFRRAHFGMMKKANREAQGEPLILSILMRMGEQTPSRLAEFSGSSSARISAILGALEKKGLITRRIDPDDRRNILVTITDQGKERINNNHREMRETLKWVFEQMGEGKTHDFLKLMNEFVTYMSLTHPGEPRPTREQVHDAINEAQDSFEKEFSAANDHANDPTNDDVSNAA</sequence>
<dbReference type="InterPro" id="IPR011991">
    <property type="entry name" value="ArsR-like_HTH"/>
</dbReference>
<feature type="compositionally biased region" description="Basic and acidic residues" evidence="1">
    <location>
        <begin position="142"/>
        <end position="166"/>
    </location>
</feature>
<dbReference type="SUPFAM" id="SSF46785">
    <property type="entry name" value="Winged helix' DNA-binding domain"/>
    <property type="match status" value="1"/>
</dbReference>
<dbReference type="PROSITE" id="PS50995">
    <property type="entry name" value="HTH_MARR_2"/>
    <property type="match status" value="1"/>
</dbReference>
<dbReference type="Pfam" id="PF01047">
    <property type="entry name" value="MarR"/>
    <property type="match status" value="1"/>
</dbReference>
<feature type="region of interest" description="Disordered" evidence="1">
    <location>
        <begin position="141"/>
        <end position="185"/>
    </location>
</feature>
<dbReference type="SMART" id="SM00347">
    <property type="entry name" value="HTH_MARR"/>
    <property type="match status" value="1"/>
</dbReference>
<organism evidence="3">
    <name type="scientific">Bifidobacterium aquikefiricola</name>
    <dbReference type="NCBI Taxonomy" id="3059038"/>
    <lineage>
        <taxon>Bacteria</taxon>
        <taxon>Bacillati</taxon>
        <taxon>Actinomycetota</taxon>
        <taxon>Actinomycetes</taxon>
        <taxon>Bifidobacteriales</taxon>
        <taxon>Bifidobacteriaceae</taxon>
        <taxon>Bifidobacterium</taxon>
    </lineage>
</organism>
<dbReference type="AlphaFoldDB" id="A0AB39U7J5"/>
<protein>
    <submittedName>
        <fullName evidence="3">MarR family transcriptional regulator</fullName>
    </submittedName>
</protein>
<proteinExistence type="predicted"/>
<dbReference type="InterPro" id="IPR036388">
    <property type="entry name" value="WH-like_DNA-bd_sf"/>
</dbReference>
<gene>
    <name evidence="3" type="ORF">QN215_01740</name>
</gene>
<dbReference type="InterPro" id="IPR039422">
    <property type="entry name" value="MarR/SlyA-like"/>
</dbReference>
<dbReference type="KEGG" id="baqk:QN215_01740"/>
<evidence type="ECO:0000256" key="1">
    <source>
        <dbReference type="SAM" id="MobiDB-lite"/>
    </source>
</evidence>
<evidence type="ECO:0000259" key="2">
    <source>
        <dbReference type="PROSITE" id="PS50995"/>
    </source>
</evidence>
<dbReference type="InterPro" id="IPR000835">
    <property type="entry name" value="HTH_MarR-typ"/>
</dbReference>
<dbReference type="PANTHER" id="PTHR33164">
    <property type="entry name" value="TRANSCRIPTIONAL REGULATOR, MARR FAMILY"/>
    <property type="match status" value="1"/>
</dbReference>
<feature type="compositionally biased region" description="Polar residues" evidence="1">
    <location>
        <begin position="175"/>
        <end position="185"/>
    </location>
</feature>
<dbReference type="Gene3D" id="1.10.10.10">
    <property type="entry name" value="Winged helix-like DNA-binding domain superfamily/Winged helix DNA-binding domain"/>
    <property type="match status" value="1"/>
</dbReference>
<evidence type="ECO:0000313" key="3">
    <source>
        <dbReference type="EMBL" id="XDS44881.1"/>
    </source>
</evidence>
<dbReference type="EMBL" id="CP129674">
    <property type="protein sequence ID" value="XDS44881.1"/>
    <property type="molecule type" value="Genomic_DNA"/>
</dbReference>